<dbReference type="InterPro" id="IPR000014">
    <property type="entry name" value="PAS"/>
</dbReference>
<dbReference type="Gene3D" id="3.30.70.270">
    <property type="match status" value="1"/>
</dbReference>
<dbReference type="InterPro" id="IPR003018">
    <property type="entry name" value="GAF"/>
</dbReference>
<dbReference type="Pfam" id="PF13426">
    <property type="entry name" value="PAS_9"/>
    <property type="match status" value="2"/>
</dbReference>
<dbReference type="EMBL" id="RKMK01000026">
    <property type="protein sequence ID" value="RXG91349.1"/>
    <property type="molecule type" value="Genomic_DNA"/>
</dbReference>
<feature type="domain" description="GGDEF" evidence="4">
    <location>
        <begin position="464"/>
        <end position="596"/>
    </location>
</feature>
<dbReference type="PROSITE" id="PS50112">
    <property type="entry name" value="PAS"/>
    <property type="match status" value="2"/>
</dbReference>
<dbReference type="InterPro" id="IPR029787">
    <property type="entry name" value="Nucleotide_cyclase"/>
</dbReference>
<gene>
    <name evidence="5" type="ORF">EAS61_24560</name>
</gene>
<dbReference type="PANTHER" id="PTHR44757:SF2">
    <property type="entry name" value="BIOFILM ARCHITECTURE MAINTENANCE PROTEIN MBAA"/>
    <property type="match status" value="1"/>
</dbReference>
<dbReference type="InterPro" id="IPR029016">
    <property type="entry name" value="GAF-like_dom_sf"/>
</dbReference>
<evidence type="ECO:0000259" key="3">
    <source>
        <dbReference type="PROSITE" id="PS50883"/>
    </source>
</evidence>
<dbReference type="SMART" id="SM00091">
    <property type="entry name" value="PAS"/>
    <property type="match status" value="2"/>
</dbReference>
<dbReference type="InterPro" id="IPR035965">
    <property type="entry name" value="PAS-like_dom_sf"/>
</dbReference>
<dbReference type="InterPro" id="IPR000160">
    <property type="entry name" value="GGDEF_dom"/>
</dbReference>
<dbReference type="InterPro" id="IPR052155">
    <property type="entry name" value="Biofilm_reg_signaling"/>
</dbReference>
<protein>
    <submittedName>
        <fullName evidence="5">EAL domain-containing protein</fullName>
    </submittedName>
</protein>
<dbReference type="NCBIfam" id="TIGR00229">
    <property type="entry name" value="sensory_box"/>
    <property type="match status" value="2"/>
</dbReference>
<accession>A0A4Q0QGN0</accession>
<proteinExistence type="predicted"/>
<evidence type="ECO:0000313" key="6">
    <source>
        <dbReference type="Proteomes" id="UP000290174"/>
    </source>
</evidence>
<feature type="domain" description="EAL" evidence="3">
    <location>
        <begin position="605"/>
        <end position="859"/>
    </location>
</feature>
<dbReference type="CDD" id="cd01949">
    <property type="entry name" value="GGDEF"/>
    <property type="match status" value="1"/>
</dbReference>
<dbReference type="Gene3D" id="3.30.450.40">
    <property type="match status" value="1"/>
</dbReference>
<dbReference type="SMART" id="SM00086">
    <property type="entry name" value="PAC"/>
    <property type="match status" value="2"/>
</dbReference>
<dbReference type="SUPFAM" id="SSF141868">
    <property type="entry name" value="EAL domain-like"/>
    <property type="match status" value="1"/>
</dbReference>
<reference evidence="5 6" key="1">
    <citation type="submission" date="2018-11" db="EMBL/GenBank/DDBJ databases">
        <title>Bradyrhizobium sp. nov., isolated from effective nodules of peanut in China.</title>
        <authorList>
            <person name="Li Y."/>
        </authorList>
    </citation>
    <scope>NUCLEOTIDE SEQUENCE [LARGE SCALE GENOMIC DNA]</scope>
    <source>
        <strain evidence="5 6">CCBAU 51770</strain>
    </source>
</reference>
<dbReference type="InterPro" id="IPR043128">
    <property type="entry name" value="Rev_trsase/Diguanyl_cyclase"/>
</dbReference>
<dbReference type="InterPro" id="IPR035919">
    <property type="entry name" value="EAL_sf"/>
</dbReference>
<dbReference type="SUPFAM" id="SSF55785">
    <property type="entry name" value="PYP-like sensor domain (PAS domain)"/>
    <property type="match status" value="2"/>
</dbReference>
<dbReference type="Pfam" id="PF00563">
    <property type="entry name" value="EAL"/>
    <property type="match status" value="1"/>
</dbReference>
<evidence type="ECO:0000259" key="1">
    <source>
        <dbReference type="PROSITE" id="PS50112"/>
    </source>
</evidence>
<dbReference type="SMART" id="SM00267">
    <property type="entry name" value="GGDEF"/>
    <property type="match status" value="1"/>
</dbReference>
<dbReference type="InterPro" id="IPR001633">
    <property type="entry name" value="EAL_dom"/>
</dbReference>
<dbReference type="PROSITE" id="PS50887">
    <property type="entry name" value="GGDEF"/>
    <property type="match status" value="1"/>
</dbReference>
<dbReference type="Proteomes" id="UP000290174">
    <property type="component" value="Unassembled WGS sequence"/>
</dbReference>
<dbReference type="SMART" id="SM00052">
    <property type="entry name" value="EAL"/>
    <property type="match status" value="1"/>
</dbReference>
<dbReference type="NCBIfam" id="TIGR00254">
    <property type="entry name" value="GGDEF"/>
    <property type="match status" value="1"/>
</dbReference>
<evidence type="ECO:0000259" key="2">
    <source>
        <dbReference type="PROSITE" id="PS50113"/>
    </source>
</evidence>
<dbReference type="Gene3D" id="3.30.450.20">
    <property type="entry name" value="PAS domain"/>
    <property type="match status" value="2"/>
</dbReference>
<dbReference type="SUPFAM" id="SSF55781">
    <property type="entry name" value="GAF domain-like"/>
    <property type="match status" value="1"/>
</dbReference>
<dbReference type="CDD" id="cd01948">
    <property type="entry name" value="EAL"/>
    <property type="match status" value="1"/>
</dbReference>
<dbReference type="FunFam" id="3.30.70.270:FF:000001">
    <property type="entry name" value="Diguanylate cyclase domain protein"/>
    <property type="match status" value="1"/>
</dbReference>
<organism evidence="5 6">
    <name type="scientific">Bradyrhizobium zhanjiangense</name>
    <dbReference type="NCBI Taxonomy" id="1325107"/>
    <lineage>
        <taxon>Bacteria</taxon>
        <taxon>Pseudomonadati</taxon>
        <taxon>Pseudomonadota</taxon>
        <taxon>Alphaproteobacteria</taxon>
        <taxon>Hyphomicrobiales</taxon>
        <taxon>Nitrobacteraceae</taxon>
        <taxon>Bradyrhizobium</taxon>
    </lineage>
</organism>
<dbReference type="GO" id="GO:0003824">
    <property type="term" value="F:catalytic activity"/>
    <property type="evidence" value="ECO:0007669"/>
    <property type="project" value="UniProtKB-ARBA"/>
</dbReference>
<dbReference type="SUPFAM" id="SSF55073">
    <property type="entry name" value="Nucleotide cyclase"/>
    <property type="match status" value="1"/>
</dbReference>
<evidence type="ECO:0000259" key="4">
    <source>
        <dbReference type="PROSITE" id="PS50887"/>
    </source>
</evidence>
<dbReference type="PROSITE" id="PS50113">
    <property type="entry name" value="PAC"/>
    <property type="match status" value="1"/>
</dbReference>
<dbReference type="InterPro" id="IPR001610">
    <property type="entry name" value="PAC"/>
</dbReference>
<dbReference type="Gene3D" id="3.20.20.450">
    <property type="entry name" value="EAL domain"/>
    <property type="match status" value="1"/>
</dbReference>
<sequence length="884" mass="95998">MLHTTGALASVDCRSFRYPPVPTMSASDCLVTEMPDVLLAALERADDAIIIVDSARRITHFNAGAERIWKLARAEVLGRDAELLTLKCLHADPIAEFRDEISLTRHDGSRIRTAISLSSVANGGVTHHVVFARDVTTEAERRARIALLDTVSDQTNRAVLITDTELDIRYTNAAFTSLFGYSAAEAEGRRATDLLAGRHTNRKALTRIGRRLIRGGPGGEAEVLIYTRDGEEIWVAARIDAFRDRKGRVKHIFALLEDITETKQLRSLQQLIMGALADEVPIGEIADRLCRRVEQIAPDVVCSLLHVDAAGLIHPLGGPSLPDDYSRALDGVAIGPDVGSCGSAAFHGEPVLATDLDTDPRWQRYKAMPLAIGLRACWSTPVKAKDGRVIATFAFYYREPRAPSNWHRRIVEACVNLGAFAIERKEARAEIARLAYHDILTGLPNRAQLRHLITTAIDACPTGSHVALAFLDVDHFKDVNDTLGHAAGDELLVQLAQRLREQIGPEDMLGRLGGDEFVILLPQRNAESAERVAAGITEALAAPLKLGSKLMPMSASIGISLYPDLATDIDTLMQQADAAMYMAKEAGRSTHRLFSAEMNLLAEQRLALIAALRRAIAEGALSLSYQPQIRSSDGAIHGVEALARWHDAVLGDISPAKFIPLAEECGLIEQIGLWSVREACRQLADWRRAGLSVPSVSVNLSPINFRNVTLAARLKDILAEHELPPNALMLEITEGAFMQDGAAALETMNAIRELGVGLAVDDFGTGHSSLSRLVHLPIRELKIDRSFMRDIENDAGALAIATAVVRVGQGLGMTVVAEGVETEGPRRTLAELGCDVVQGFLYASALPPVAFERWVIEHCAGQARAMLGRFDIASVDRGAAKRSA</sequence>
<feature type="domain" description="PAC" evidence="2">
    <location>
        <begin position="219"/>
        <end position="271"/>
    </location>
</feature>
<dbReference type="PROSITE" id="PS50883">
    <property type="entry name" value="EAL"/>
    <property type="match status" value="1"/>
</dbReference>
<dbReference type="Pfam" id="PF00990">
    <property type="entry name" value="GGDEF"/>
    <property type="match status" value="1"/>
</dbReference>
<dbReference type="SMART" id="SM00065">
    <property type="entry name" value="GAF"/>
    <property type="match status" value="1"/>
</dbReference>
<dbReference type="Pfam" id="PF13185">
    <property type="entry name" value="GAF_2"/>
    <property type="match status" value="1"/>
</dbReference>
<dbReference type="InterPro" id="IPR000700">
    <property type="entry name" value="PAS-assoc_C"/>
</dbReference>
<dbReference type="PIRSF" id="PIRSF005925">
    <property type="entry name" value="Dos"/>
    <property type="match status" value="1"/>
</dbReference>
<dbReference type="CDD" id="cd00130">
    <property type="entry name" value="PAS"/>
    <property type="match status" value="2"/>
</dbReference>
<dbReference type="AlphaFoldDB" id="A0A4Q0QGN0"/>
<evidence type="ECO:0000313" key="5">
    <source>
        <dbReference type="EMBL" id="RXG91349.1"/>
    </source>
</evidence>
<feature type="domain" description="PAS" evidence="1">
    <location>
        <begin position="144"/>
        <end position="189"/>
    </location>
</feature>
<name>A0A4Q0QGN0_9BRAD</name>
<dbReference type="InterPro" id="IPR012226">
    <property type="entry name" value="Diguanyl_cyclase/Pdiesterase"/>
</dbReference>
<comment type="caution">
    <text evidence="5">The sequence shown here is derived from an EMBL/GenBank/DDBJ whole genome shotgun (WGS) entry which is preliminary data.</text>
</comment>
<feature type="domain" description="PAS" evidence="1">
    <location>
        <begin position="34"/>
        <end position="108"/>
    </location>
</feature>
<dbReference type="PANTHER" id="PTHR44757">
    <property type="entry name" value="DIGUANYLATE CYCLASE DGCP"/>
    <property type="match status" value="1"/>
</dbReference>